<organism evidence="1 2">
    <name type="scientific">Caenorhabditis angaria</name>
    <dbReference type="NCBI Taxonomy" id="860376"/>
    <lineage>
        <taxon>Eukaryota</taxon>
        <taxon>Metazoa</taxon>
        <taxon>Ecdysozoa</taxon>
        <taxon>Nematoda</taxon>
        <taxon>Chromadorea</taxon>
        <taxon>Rhabditida</taxon>
        <taxon>Rhabditina</taxon>
        <taxon>Rhabditomorpha</taxon>
        <taxon>Rhabditoidea</taxon>
        <taxon>Rhabditidae</taxon>
        <taxon>Peloderinae</taxon>
        <taxon>Caenorhabditis</taxon>
    </lineage>
</organism>
<evidence type="ECO:0000313" key="2">
    <source>
        <dbReference type="Proteomes" id="UP001152747"/>
    </source>
</evidence>
<name>A0A9P1IUX8_9PELO</name>
<gene>
    <name evidence="1" type="ORF">CAMP_LOCUS12485</name>
</gene>
<keyword evidence="2" id="KW-1185">Reference proteome</keyword>
<reference evidence="1" key="1">
    <citation type="submission" date="2022-11" db="EMBL/GenBank/DDBJ databases">
        <authorList>
            <person name="Kikuchi T."/>
        </authorList>
    </citation>
    <scope>NUCLEOTIDE SEQUENCE</scope>
    <source>
        <strain evidence="1">PS1010</strain>
    </source>
</reference>
<evidence type="ECO:0000313" key="1">
    <source>
        <dbReference type="EMBL" id="CAI5449848.1"/>
    </source>
</evidence>
<accession>A0A9P1IUX8</accession>
<dbReference type="Proteomes" id="UP001152747">
    <property type="component" value="Unassembled WGS sequence"/>
</dbReference>
<proteinExistence type="predicted"/>
<dbReference type="EMBL" id="CANHGI010000004">
    <property type="protein sequence ID" value="CAI5449848.1"/>
    <property type="molecule type" value="Genomic_DNA"/>
</dbReference>
<sequence>MPKKNSARKVGVAECRQHTTSGERRISAKINRIFANFAENQPDSTEHMPKFIGMLSNSCNSFNFFNPSSKIEENNKIRR</sequence>
<protein>
    <submittedName>
        <fullName evidence="1">Uncharacterized protein</fullName>
    </submittedName>
</protein>
<comment type="caution">
    <text evidence="1">The sequence shown here is derived from an EMBL/GenBank/DDBJ whole genome shotgun (WGS) entry which is preliminary data.</text>
</comment>
<dbReference type="AlphaFoldDB" id="A0A9P1IUX8"/>